<dbReference type="EMBL" id="CM042032">
    <property type="protein sequence ID" value="KAI3776495.1"/>
    <property type="molecule type" value="Genomic_DNA"/>
</dbReference>
<reference evidence="1 2" key="2">
    <citation type="journal article" date="2022" name="Mol. Ecol. Resour.">
        <title>The genomes of chicory, endive, great burdock and yacon provide insights into Asteraceae paleo-polyploidization history and plant inulin production.</title>
        <authorList>
            <person name="Fan W."/>
            <person name="Wang S."/>
            <person name="Wang H."/>
            <person name="Wang A."/>
            <person name="Jiang F."/>
            <person name="Liu H."/>
            <person name="Zhao H."/>
            <person name="Xu D."/>
            <person name="Zhang Y."/>
        </authorList>
    </citation>
    <scope>NUCLEOTIDE SEQUENCE [LARGE SCALE GENOMIC DNA]</scope>
    <source>
        <strain evidence="2">cv. Yunnan</strain>
        <tissue evidence="1">Leaves</tissue>
    </source>
</reference>
<organism evidence="1 2">
    <name type="scientific">Smallanthus sonchifolius</name>
    <dbReference type="NCBI Taxonomy" id="185202"/>
    <lineage>
        <taxon>Eukaryota</taxon>
        <taxon>Viridiplantae</taxon>
        <taxon>Streptophyta</taxon>
        <taxon>Embryophyta</taxon>
        <taxon>Tracheophyta</taxon>
        <taxon>Spermatophyta</taxon>
        <taxon>Magnoliopsida</taxon>
        <taxon>eudicotyledons</taxon>
        <taxon>Gunneridae</taxon>
        <taxon>Pentapetalae</taxon>
        <taxon>asterids</taxon>
        <taxon>campanulids</taxon>
        <taxon>Asterales</taxon>
        <taxon>Asteraceae</taxon>
        <taxon>Asteroideae</taxon>
        <taxon>Heliantheae alliance</taxon>
        <taxon>Millerieae</taxon>
        <taxon>Smallanthus</taxon>
    </lineage>
</organism>
<accession>A0ACB9G0A7</accession>
<evidence type="ECO:0000313" key="1">
    <source>
        <dbReference type="EMBL" id="KAI3776495.1"/>
    </source>
</evidence>
<keyword evidence="2" id="KW-1185">Reference proteome</keyword>
<dbReference type="Proteomes" id="UP001056120">
    <property type="component" value="Linkage Group LG15"/>
</dbReference>
<name>A0ACB9G0A7_9ASTR</name>
<reference evidence="2" key="1">
    <citation type="journal article" date="2022" name="Mol. Ecol. Resour.">
        <title>The genomes of chicory, endive, great burdock and yacon provide insights into Asteraceae palaeo-polyploidization history and plant inulin production.</title>
        <authorList>
            <person name="Fan W."/>
            <person name="Wang S."/>
            <person name="Wang H."/>
            <person name="Wang A."/>
            <person name="Jiang F."/>
            <person name="Liu H."/>
            <person name="Zhao H."/>
            <person name="Xu D."/>
            <person name="Zhang Y."/>
        </authorList>
    </citation>
    <scope>NUCLEOTIDE SEQUENCE [LARGE SCALE GENOMIC DNA]</scope>
    <source>
        <strain evidence="2">cv. Yunnan</strain>
    </source>
</reference>
<comment type="caution">
    <text evidence="1">The sequence shown here is derived from an EMBL/GenBank/DDBJ whole genome shotgun (WGS) entry which is preliminary data.</text>
</comment>
<evidence type="ECO:0000313" key="2">
    <source>
        <dbReference type="Proteomes" id="UP001056120"/>
    </source>
</evidence>
<sequence length="277" mass="32203">MDDRQIIGTMEVDLLAGTQLIYMVPDMVLGIDDFYSHVQVAIQTHGYTGFQYNVKNVVDHLASNGITVIPGERRSIEDLEGMSWNLRPTLITPTRVPTRVEINQRLDRTTSLRFRSYGNRPQPPRFLVDSADRELHEDEEHFVGITQNIEEEPLNKKKRGCKPKKNKRKGWENWATLGEYFGKWDYYVNYSAPDKTTPIDQIIATGWDEYESDQWRDNLDEGKVVIHEEESDEGNTEDEFQTKLEMLQMIASPKISKEQIFHTTIEDEDEEDEDDAK</sequence>
<gene>
    <name evidence="1" type="ORF">L1987_46280</name>
</gene>
<protein>
    <submittedName>
        <fullName evidence="1">Uncharacterized protein</fullName>
    </submittedName>
</protein>
<proteinExistence type="predicted"/>